<dbReference type="EMBL" id="BA000028">
    <property type="protein sequence ID" value="BAC15152.1"/>
    <property type="molecule type" value="Genomic_DNA"/>
</dbReference>
<keyword evidence="3 7" id="KW-0812">Transmembrane</keyword>
<keyword evidence="2" id="KW-0813">Transport</keyword>
<dbReference type="GO" id="GO:0005886">
    <property type="term" value="C:plasma membrane"/>
    <property type="evidence" value="ECO:0007669"/>
    <property type="project" value="UniProtKB-SubCell"/>
</dbReference>
<dbReference type="Pfam" id="PF00324">
    <property type="entry name" value="AA_permease"/>
    <property type="match status" value="1"/>
</dbReference>
<keyword evidence="6 7" id="KW-0472">Membrane</keyword>
<dbReference type="Gene3D" id="1.20.1740.10">
    <property type="entry name" value="Amino acid/polyamine transporter I"/>
    <property type="match status" value="1"/>
</dbReference>
<dbReference type="eggNOG" id="COG1113">
    <property type="taxonomic scope" value="Bacteria"/>
</dbReference>
<evidence type="ECO:0000313" key="10">
    <source>
        <dbReference type="Proteomes" id="UP000000822"/>
    </source>
</evidence>
<feature type="transmembrane region" description="Helical" evidence="7">
    <location>
        <begin position="12"/>
        <end position="34"/>
    </location>
</feature>
<feature type="transmembrane region" description="Helical" evidence="7">
    <location>
        <begin position="348"/>
        <end position="367"/>
    </location>
</feature>
<dbReference type="PROSITE" id="PS51257">
    <property type="entry name" value="PROKAR_LIPOPROTEIN"/>
    <property type="match status" value="1"/>
</dbReference>
<dbReference type="Proteomes" id="UP000000822">
    <property type="component" value="Chromosome"/>
</dbReference>
<evidence type="ECO:0000256" key="3">
    <source>
        <dbReference type="ARBA" id="ARBA00022692"/>
    </source>
</evidence>
<dbReference type="GO" id="GO:0006865">
    <property type="term" value="P:amino acid transport"/>
    <property type="evidence" value="ECO:0007669"/>
    <property type="project" value="UniProtKB-KW"/>
</dbReference>
<accession>Q8ELM6</accession>
<feature type="transmembrane region" description="Helical" evidence="7">
    <location>
        <begin position="189"/>
        <end position="215"/>
    </location>
</feature>
<dbReference type="RefSeq" id="WP_011067592.1">
    <property type="nucleotide sequence ID" value="NC_004193.1"/>
</dbReference>
<feature type="transmembrane region" description="Helical" evidence="7">
    <location>
        <begin position="278"/>
        <end position="301"/>
    </location>
</feature>
<dbReference type="HOGENOM" id="CLU_007946_9_3_9"/>
<feature type="transmembrane region" description="Helical" evidence="7">
    <location>
        <begin position="379"/>
        <end position="398"/>
    </location>
</feature>
<dbReference type="AlphaFoldDB" id="Q8ELM6"/>
<keyword evidence="10" id="KW-1185">Reference proteome</keyword>
<feature type="transmembrane region" description="Helical" evidence="7">
    <location>
        <begin position="227"/>
        <end position="247"/>
    </location>
</feature>
<protein>
    <submittedName>
        <fullName evidence="9">Amino acid transporter</fullName>
    </submittedName>
</protein>
<sequence length="433" mass="47847">MVRKQGNMKWWQLSLVGIGCTIGTGYFLGSSIAIEQSGAAVLWLFLFAAIGTYFVYESLAKLSIEYPDKGSFRTYAKKAFGDWAGFSNGWVYCLSELLIMGSQLIALGIFTRFWFPNLPLWLCMVIFAVLGLAIILTGLAGFEKMENIFGIMKASAIIMFILVAVLLLVKGTESLINPIPHIFSGDLPSIWWGGFIYAFYAFGGIEIMGLVATDLKNKQEALKAGRWMLLGLGSIYIIALGLALAFIDETKIIADESPFITALQPFDIPLIADVFNGVFIIAGFSTMVASLYAIITILVSLSEDHHAPAFLSKKGRLKIPFPAFVCLIVGLFVSIFIALLLPDRIFEYITTAAGLMLLYNWLFILASFMKLQRPTRWNFMKPIIAGVLIIIAVATTLFAEISRIGFFVSIGFIIMIAIAVLMMKEKWHITSSS</sequence>
<dbReference type="OrthoDB" id="9780162at2"/>
<evidence type="ECO:0000256" key="4">
    <source>
        <dbReference type="ARBA" id="ARBA00022970"/>
    </source>
</evidence>
<evidence type="ECO:0000313" key="9">
    <source>
        <dbReference type="EMBL" id="BAC15152.1"/>
    </source>
</evidence>
<dbReference type="PANTHER" id="PTHR43495">
    <property type="entry name" value="GABA PERMEASE"/>
    <property type="match status" value="1"/>
</dbReference>
<dbReference type="PhylomeDB" id="Q8ELM6"/>
<dbReference type="KEGG" id="oih:OB3196"/>
<keyword evidence="5 7" id="KW-1133">Transmembrane helix</keyword>
<evidence type="ECO:0000256" key="5">
    <source>
        <dbReference type="ARBA" id="ARBA00022989"/>
    </source>
</evidence>
<dbReference type="PIRSF" id="PIRSF006060">
    <property type="entry name" value="AA_transporter"/>
    <property type="match status" value="1"/>
</dbReference>
<gene>
    <name evidence="9" type="ordered locus">OB3196</name>
</gene>
<proteinExistence type="predicted"/>
<evidence type="ECO:0000256" key="1">
    <source>
        <dbReference type="ARBA" id="ARBA00004651"/>
    </source>
</evidence>
<dbReference type="PANTHER" id="PTHR43495:SF5">
    <property type="entry name" value="GAMMA-AMINOBUTYRIC ACID PERMEASE"/>
    <property type="match status" value="1"/>
</dbReference>
<evidence type="ECO:0000256" key="2">
    <source>
        <dbReference type="ARBA" id="ARBA00022448"/>
    </source>
</evidence>
<organism evidence="9 10">
    <name type="scientific">Oceanobacillus iheyensis (strain DSM 14371 / CIP 107618 / JCM 11309 / KCTC 3954 / HTE831)</name>
    <dbReference type="NCBI Taxonomy" id="221109"/>
    <lineage>
        <taxon>Bacteria</taxon>
        <taxon>Bacillati</taxon>
        <taxon>Bacillota</taxon>
        <taxon>Bacilli</taxon>
        <taxon>Bacillales</taxon>
        <taxon>Bacillaceae</taxon>
        <taxon>Oceanobacillus</taxon>
    </lineage>
</organism>
<reference evidence="9 10" key="1">
    <citation type="journal article" date="2001" name="FEMS Microbiol. Lett.">
        <title>Oceanobacillus iheyensis gen. nov., sp. nov., a deep-sea extremely halotolerant and alkaliphilic species isolated from a depth of 1050 m on the Iheya Ridge.</title>
        <authorList>
            <person name="Lu J."/>
            <person name="Nogi Y."/>
            <person name="Takami H."/>
        </authorList>
    </citation>
    <scope>NUCLEOTIDE SEQUENCE [LARGE SCALE GENOMIC DNA]</scope>
    <source>
        <strain evidence="10">DSM 14371 / CIP 107618 / JCM 11309 / KCTC 3954 / HTE831</strain>
    </source>
</reference>
<feature type="transmembrane region" description="Helical" evidence="7">
    <location>
        <begin position="80"/>
        <end position="106"/>
    </location>
</feature>
<evidence type="ECO:0000256" key="7">
    <source>
        <dbReference type="SAM" id="Phobius"/>
    </source>
</evidence>
<feature type="domain" description="Amino acid permease/ SLC12A" evidence="8">
    <location>
        <begin position="14"/>
        <end position="399"/>
    </location>
</feature>
<evidence type="ECO:0000259" key="8">
    <source>
        <dbReference type="Pfam" id="PF00324"/>
    </source>
</evidence>
<feature type="transmembrane region" description="Helical" evidence="7">
    <location>
        <begin position="321"/>
        <end position="342"/>
    </location>
</feature>
<dbReference type="STRING" id="221109.gene:10735448"/>
<feature type="transmembrane region" description="Helical" evidence="7">
    <location>
        <begin position="404"/>
        <end position="423"/>
    </location>
</feature>
<name>Q8ELM6_OCEIH</name>
<feature type="transmembrane region" description="Helical" evidence="7">
    <location>
        <begin position="40"/>
        <end position="59"/>
    </location>
</feature>
<keyword evidence="4" id="KW-0029">Amino-acid transport</keyword>
<feature type="transmembrane region" description="Helical" evidence="7">
    <location>
        <begin position="118"/>
        <end position="142"/>
    </location>
</feature>
<evidence type="ECO:0000256" key="6">
    <source>
        <dbReference type="ARBA" id="ARBA00023136"/>
    </source>
</evidence>
<reference evidence="9 10" key="2">
    <citation type="journal article" date="2002" name="Nucleic Acids Res.">
        <title>Genome sequence of Oceanobacillus iheyensis isolated from the Iheya Ridge and its unexpected adaptive capabilities to extreme environments.</title>
        <authorList>
            <person name="Takami H."/>
            <person name="Takaki Y."/>
            <person name="Uchiyama I."/>
        </authorList>
    </citation>
    <scope>NUCLEOTIDE SEQUENCE [LARGE SCALE GENOMIC DNA]</scope>
    <source>
        <strain evidence="10">DSM 14371 / CIP 107618 / JCM 11309 / KCTC 3954 / HTE831</strain>
    </source>
</reference>
<dbReference type="GO" id="GO:0055085">
    <property type="term" value="P:transmembrane transport"/>
    <property type="evidence" value="ECO:0007669"/>
    <property type="project" value="InterPro"/>
</dbReference>
<dbReference type="InterPro" id="IPR004841">
    <property type="entry name" value="AA-permease/SLC12A_dom"/>
</dbReference>
<comment type="subcellular location">
    <subcellularLocation>
        <location evidence="1">Cell membrane</location>
        <topology evidence="1">Multi-pass membrane protein</topology>
    </subcellularLocation>
</comment>
<feature type="transmembrane region" description="Helical" evidence="7">
    <location>
        <begin position="149"/>
        <end position="169"/>
    </location>
</feature>